<dbReference type="AlphaFoldDB" id="A0A1H4CNJ5"/>
<protein>
    <recommendedName>
        <fullName evidence="1">EthD domain-containing protein</fullName>
    </recommendedName>
</protein>
<dbReference type="Pfam" id="PF07110">
    <property type="entry name" value="EthD"/>
    <property type="match status" value="1"/>
</dbReference>
<dbReference type="InterPro" id="IPR011008">
    <property type="entry name" value="Dimeric_a/b-barrel"/>
</dbReference>
<gene>
    <name evidence="2" type="ORF">SAMN05443550_104117</name>
</gene>
<dbReference type="SUPFAM" id="SSF54909">
    <property type="entry name" value="Dimeric alpha+beta barrel"/>
    <property type="match status" value="1"/>
</dbReference>
<dbReference type="Gene3D" id="3.30.70.100">
    <property type="match status" value="1"/>
</dbReference>
<dbReference type="GO" id="GO:0016491">
    <property type="term" value="F:oxidoreductase activity"/>
    <property type="evidence" value="ECO:0007669"/>
    <property type="project" value="InterPro"/>
</dbReference>
<dbReference type="NCBIfam" id="TIGR02118">
    <property type="entry name" value="EthD family reductase"/>
    <property type="match status" value="1"/>
</dbReference>
<reference evidence="2 3" key="1">
    <citation type="submission" date="2016-10" db="EMBL/GenBank/DDBJ databases">
        <authorList>
            <person name="de Groot N.N."/>
        </authorList>
    </citation>
    <scope>NUCLEOTIDE SEQUENCE [LARGE SCALE GENOMIC DNA]</scope>
    <source>
        <strain evidence="2 3">DSM 19033</strain>
    </source>
</reference>
<keyword evidence="3" id="KW-1185">Reference proteome</keyword>
<organism evidence="2 3">
    <name type="scientific">Pedobacter hartonius</name>
    <dbReference type="NCBI Taxonomy" id="425514"/>
    <lineage>
        <taxon>Bacteria</taxon>
        <taxon>Pseudomonadati</taxon>
        <taxon>Bacteroidota</taxon>
        <taxon>Sphingobacteriia</taxon>
        <taxon>Sphingobacteriales</taxon>
        <taxon>Sphingobacteriaceae</taxon>
        <taxon>Pedobacter</taxon>
    </lineage>
</organism>
<accession>A0A1H4CNJ5</accession>
<dbReference type="STRING" id="425514.SAMN05443550_104117"/>
<dbReference type="EMBL" id="FNRA01000004">
    <property type="protein sequence ID" value="SEA61914.1"/>
    <property type="molecule type" value="Genomic_DNA"/>
</dbReference>
<dbReference type="InterPro" id="IPR009799">
    <property type="entry name" value="EthD_dom"/>
</dbReference>
<evidence type="ECO:0000313" key="2">
    <source>
        <dbReference type="EMBL" id="SEA61914.1"/>
    </source>
</evidence>
<sequence>MIKFSFLIQRLPGMSFQDFVNYHKNKHAPLFTSIPEAEQYVRKYIVTHVIEAEGFPKPAYDAITEIWFESFKDFHKFFATETISKKCILMKAILLT</sequence>
<dbReference type="Proteomes" id="UP000198850">
    <property type="component" value="Unassembled WGS sequence"/>
</dbReference>
<evidence type="ECO:0000313" key="3">
    <source>
        <dbReference type="Proteomes" id="UP000198850"/>
    </source>
</evidence>
<evidence type="ECO:0000259" key="1">
    <source>
        <dbReference type="Pfam" id="PF07110"/>
    </source>
</evidence>
<feature type="domain" description="EthD" evidence="1">
    <location>
        <begin position="12"/>
        <end position="85"/>
    </location>
</feature>
<proteinExistence type="predicted"/>
<name>A0A1H4CNJ5_9SPHI</name>